<gene>
    <name evidence="1" type="ORF">CP965_06765</name>
</gene>
<evidence type="ECO:0000313" key="1">
    <source>
        <dbReference type="EMBL" id="RXK13499.1"/>
    </source>
</evidence>
<comment type="caution">
    <text evidence="1">The sequence shown here is derived from an EMBL/GenBank/DDBJ whole genome shotgun (WGS) entry which is preliminary data.</text>
</comment>
<name>A0A4Q1B0B2_9BACT</name>
<dbReference type="OrthoDB" id="9813050at2"/>
<proteinExistence type="predicted"/>
<reference evidence="1 2" key="1">
    <citation type="submission" date="2017-09" db="EMBL/GenBank/DDBJ databases">
        <title>Genomics of the genus Arcobacter.</title>
        <authorList>
            <person name="Perez-Cataluna A."/>
            <person name="Figueras M.J."/>
            <person name="Salas-Masso N."/>
        </authorList>
    </citation>
    <scope>NUCLEOTIDE SEQUENCE [LARGE SCALE GENOMIC DNA]</scope>
    <source>
        <strain evidence="1 2">F156-34</strain>
    </source>
</reference>
<dbReference type="EMBL" id="NXIE01000002">
    <property type="protein sequence ID" value="RXK13499.1"/>
    <property type="molecule type" value="Genomic_DNA"/>
</dbReference>
<evidence type="ECO:0000313" key="2">
    <source>
        <dbReference type="Proteomes" id="UP000289718"/>
    </source>
</evidence>
<accession>A0A4Q1B0B2</accession>
<dbReference type="Proteomes" id="UP000289718">
    <property type="component" value="Unassembled WGS sequence"/>
</dbReference>
<dbReference type="RefSeq" id="WP_129061321.1">
    <property type="nucleotide sequence ID" value="NZ_NXIE01000002.1"/>
</dbReference>
<sequence>MNDLLLKSLESSISKDRLKHYSNICHTNDKKTLIIKYLYNIELSKSLYFSLQKYEITLRNNIHNILSKELDNEFWFDIENFLNKKSYEKIVEAKRNIKKEKTSGRIISELNLGFWTALFKGEYEQKIWNKYRKDIFPSMPKNSLTNKQLRIKIDEIRKLRNKIFHYETIINYEKLQEAYNEILEVIYWLNKDVYILVKELDDFNDIYENGELKIAQKIDLIVWSDNDL</sequence>
<dbReference type="AlphaFoldDB" id="A0A4Q1B0B2"/>
<keyword evidence="2" id="KW-1185">Reference proteome</keyword>
<evidence type="ECO:0008006" key="3">
    <source>
        <dbReference type="Google" id="ProtNLM"/>
    </source>
</evidence>
<organism evidence="1 2">
    <name type="scientific">Halarcobacter mediterraneus</name>
    <dbReference type="NCBI Taxonomy" id="2023153"/>
    <lineage>
        <taxon>Bacteria</taxon>
        <taxon>Pseudomonadati</taxon>
        <taxon>Campylobacterota</taxon>
        <taxon>Epsilonproteobacteria</taxon>
        <taxon>Campylobacterales</taxon>
        <taxon>Arcobacteraceae</taxon>
        <taxon>Halarcobacter</taxon>
    </lineage>
</organism>
<protein>
    <recommendedName>
        <fullName evidence="3">CAAX protease</fullName>
    </recommendedName>
</protein>